<evidence type="ECO:0000313" key="3">
    <source>
        <dbReference type="Proteomes" id="UP000323917"/>
    </source>
</evidence>
<keyword evidence="1" id="KW-0812">Transmembrane</keyword>
<keyword evidence="1" id="KW-1133">Transmembrane helix</keyword>
<dbReference type="Proteomes" id="UP000323917">
    <property type="component" value="Chromosome"/>
</dbReference>
<protein>
    <submittedName>
        <fullName evidence="2">Uncharacterized protein</fullName>
    </submittedName>
</protein>
<gene>
    <name evidence="2" type="ORF">Pr1d_34630</name>
</gene>
<evidence type="ECO:0000313" key="2">
    <source>
        <dbReference type="EMBL" id="QEG36154.1"/>
    </source>
</evidence>
<feature type="transmembrane region" description="Helical" evidence="1">
    <location>
        <begin position="12"/>
        <end position="31"/>
    </location>
</feature>
<dbReference type="EMBL" id="CP042913">
    <property type="protein sequence ID" value="QEG36154.1"/>
    <property type="molecule type" value="Genomic_DNA"/>
</dbReference>
<dbReference type="RefSeq" id="WP_148074543.1">
    <property type="nucleotide sequence ID" value="NZ_CP042913.1"/>
</dbReference>
<dbReference type="AlphaFoldDB" id="A0A5B9QAN5"/>
<keyword evidence="3" id="KW-1185">Reference proteome</keyword>
<reference evidence="2 3" key="1">
    <citation type="submission" date="2019-08" db="EMBL/GenBank/DDBJ databases">
        <title>Deep-cultivation of Planctomycetes and their phenomic and genomic characterization uncovers novel biology.</title>
        <authorList>
            <person name="Wiegand S."/>
            <person name="Jogler M."/>
            <person name="Boedeker C."/>
            <person name="Pinto D."/>
            <person name="Vollmers J."/>
            <person name="Rivas-Marin E."/>
            <person name="Kohn T."/>
            <person name="Peeters S.H."/>
            <person name="Heuer A."/>
            <person name="Rast P."/>
            <person name="Oberbeckmann S."/>
            <person name="Bunk B."/>
            <person name="Jeske O."/>
            <person name="Meyerdierks A."/>
            <person name="Storesund J.E."/>
            <person name="Kallscheuer N."/>
            <person name="Luecker S."/>
            <person name="Lage O.M."/>
            <person name="Pohl T."/>
            <person name="Merkel B.J."/>
            <person name="Hornburger P."/>
            <person name="Mueller R.-W."/>
            <person name="Bruemmer F."/>
            <person name="Labrenz M."/>
            <person name="Spormann A.M."/>
            <person name="Op den Camp H."/>
            <person name="Overmann J."/>
            <person name="Amann R."/>
            <person name="Jetten M.S.M."/>
            <person name="Mascher T."/>
            <person name="Medema M.H."/>
            <person name="Devos D.P."/>
            <person name="Kaster A.-K."/>
            <person name="Ovreas L."/>
            <person name="Rohde M."/>
            <person name="Galperin M.Y."/>
            <person name="Jogler C."/>
        </authorList>
    </citation>
    <scope>NUCLEOTIDE SEQUENCE [LARGE SCALE GENOMIC DNA]</scope>
    <source>
        <strain evidence="2 3">Pr1d</strain>
    </source>
</reference>
<organism evidence="2 3">
    <name type="scientific">Bythopirellula goksoeyrii</name>
    <dbReference type="NCBI Taxonomy" id="1400387"/>
    <lineage>
        <taxon>Bacteria</taxon>
        <taxon>Pseudomonadati</taxon>
        <taxon>Planctomycetota</taxon>
        <taxon>Planctomycetia</taxon>
        <taxon>Pirellulales</taxon>
        <taxon>Lacipirellulaceae</taxon>
        <taxon>Bythopirellula</taxon>
    </lineage>
</organism>
<dbReference type="KEGG" id="bgok:Pr1d_34630"/>
<keyword evidence="1" id="KW-0472">Membrane</keyword>
<name>A0A5B9QAN5_9BACT</name>
<evidence type="ECO:0000256" key="1">
    <source>
        <dbReference type="SAM" id="Phobius"/>
    </source>
</evidence>
<sequence length="156" mass="17579">MSPVTKCYPGKLVMSVAVFLFALLMILWSHFTAVRTPEVDSIPVMRKPSLFYHLGKLFDPFTESDRQLHREMWQDSYEIDAFLADPYRSAGATGSYPVAGAGVNSHAVGKLSDQELGIFREQLAVRAGDGWEAAPPDIRRKYERLFDMPPYPGLPR</sequence>
<proteinExistence type="predicted"/>
<accession>A0A5B9QAN5</accession>